<dbReference type="OMA" id="MEGICCT"/>
<gene>
    <name evidence="4" type="ORF">ALMOND_2B000998</name>
</gene>
<protein>
    <submittedName>
        <fullName evidence="4">PREDICTED: ethylene-responsive mRNAion</fullName>
    </submittedName>
</protein>
<keyword evidence="1" id="KW-0936">Ethylene signaling pathway</keyword>
<proteinExistence type="inferred from homology"/>
<feature type="compositionally biased region" description="Low complexity" evidence="3">
    <location>
        <begin position="8"/>
        <end position="20"/>
    </location>
</feature>
<name>A0A5E4FMF5_PRUDU</name>
<organism evidence="4 5">
    <name type="scientific">Prunus dulcis</name>
    <name type="common">Almond</name>
    <name type="synonym">Amygdalus dulcis</name>
    <dbReference type="NCBI Taxonomy" id="3755"/>
    <lineage>
        <taxon>Eukaryota</taxon>
        <taxon>Viridiplantae</taxon>
        <taxon>Streptophyta</taxon>
        <taxon>Embryophyta</taxon>
        <taxon>Tracheophyta</taxon>
        <taxon>Spermatophyta</taxon>
        <taxon>Magnoliopsida</taxon>
        <taxon>eudicotyledons</taxon>
        <taxon>Gunneridae</taxon>
        <taxon>Pentapetalae</taxon>
        <taxon>rosids</taxon>
        <taxon>fabids</taxon>
        <taxon>Rosales</taxon>
        <taxon>Rosaceae</taxon>
        <taxon>Amygdaloideae</taxon>
        <taxon>Amygdaleae</taxon>
        <taxon>Prunus</taxon>
    </lineage>
</organism>
<dbReference type="Proteomes" id="UP000327085">
    <property type="component" value="Chromosome 6"/>
</dbReference>
<dbReference type="InParanoid" id="A0A5E4FMF5"/>
<accession>A0A5E4FMF5</accession>
<evidence type="ECO:0000313" key="4">
    <source>
        <dbReference type="EMBL" id="VVA28799.1"/>
    </source>
</evidence>
<dbReference type="Gramene" id="VVA28799">
    <property type="protein sequence ID" value="VVA28799"/>
    <property type="gene ID" value="Prudul26B000998"/>
</dbReference>
<evidence type="ECO:0000256" key="2">
    <source>
        <dbReference type="ARBA" id="ARBA00024343"/>
    </source>
</evidence>
<feature type="compositionally biased region" description="Polar residues" evidence="3">
    <location>
        <begin position="101"/>
        <end position="118"/>
    </location>
</feature>
<dbReference type="PANTHER" id="PTHR31729:SF2">
    <property type="entry name" value="ETHYLENE-RESPONSIVE TRANSCRIPTION FACTOR RAP2-1-RELATED"/>
    <property type="match status" value="1"/>
</dbReference>
<evidence type="ECO:0000313" key="5">
    <source>
        <dbReference type="Proteomes" id="UP000327085"/>
    </source>
</evidence>
<comment type="similarity">
    <text evidence="2">Belongs to the AP2/ERF transcription factor family. ERF subfamily.</text>
</comment>
<evidence type="ECO:0000256" key="3">
    <source>
        <dbReference type="SAM" id="MobiDB-lite"/>
    </source>
</evidence>
<reference evidence="5" key="1">
    <citation type="journal article" date="2020" name="Plant J.">
        <title>Transposons played a major role in the diversification between the closely related almond and peach genomes: results from the almond genome sequence.</title>
        <authorList>
            <person name="Alioto T."/>
            <person name="Alexiou K.G."/>
            <person name="Bardil A."/>
            <person name="Barteri F."/>
            <person name="Castanera R."/>
            <person name="Cruz F."/>
            <person name="Dhingra A."/>
            <person name="Duval H."/>
            <person name="Fernandez I Marti A."/>
            <person name="Frias L."/>
            <person name="Galan B."/>
            <person name="Garcia J.L."/>
            <person name="Howad W."/>
            <person name="Gomez-Garrido J."/>
            <person name="Gut M."/>
            <person name="Julca I."/>
            <person name="Morata J."/>
            <person name="Puigdomenech P."/>
            <person name="Ribeca P."/>
            <person name="Rubio Cabetas M.J."/>
            <person name="Vlasova A."/>
            <person name="Wirthensohn M."/>
            <person name="Garcia-Mas J."/>
            <person name="Gabaldon T."/>
            <person name="Casacuberta J.M."/>
            <person name="Arus P."/>
        </authorList>
    </citation>
    <scope>NUCLEOTIDE SEQUENCE [LARGE SCALE GENOMIC DNA]</scope>
    <source>
        <strain evidence="5">cv. Texas</strain>
    </source>
</reference>
<dbReference type="GO" id="GO:0009873">
    <property type="term" value="P:ethylene-activated signaling pathway"/>
    <property type="evidence" value="ECO:0007669"/>
    <property type="project" value="UniProtKB-KW"/>
</dbReference>
<feature type="region of interest" description="Disordered" evidence="3">
    <location>
        <begin position="1"/>
        <end position="43"/>
    </location>
</feature>
<feature type="region of interest" description="Disordered" evidence="3">
    <location>
        <begin position="98"/>
        <end position="131"/>
    </location>
</feature>
<dbReference type="EMBL" id="CABIKO010000150">
    <property type="protein sequence ID" value="VVA28799.1"/>
    <property type="molecule type" value="Genomic_DNA"/>
</dbReference>
<sequence>MEGEYCCSSSSSSSTTTTTSIEKRKQRQNQQQKQQVGGNHDHPCDTTVFYLRCPYTHLNFPKLVFQEDGQQLHNMSAASIRKKATEVRAKVDAVEIAHRSPISQSKTTSRLVNSQKPNLNKYPDPENSDEN</sequence>
<evidence type="ECO:0000256" key="1">
    <source>
        <dbReference type="ARBA" id="ARBA00022745"/>
    </source>
</evidence>
<dbReference type="PANTHER" id="PTHR31729">
    <property type="entry name" value="ETHYLENE-RESPONSIVE TRANSCRIPTION FACTOR RAP2-1-RELATED"/>
    <property type="match status" value="1"/>
</dbReference>
<dbReference type="AlphaFoldDB" id="A0A5E4FMF5"/>